<dbReference type="GO" id="GO:0005886">
    <property type="term" value="C:plasma membrane"/>
    <property type="evidence" value="ECO:0007669"/>
    <property type="project" value="UniProtKB-SubCell"/>
</dbReference>
<dbReference type="RefSeq" id="WP_106869418.1">
    <property type="nucleotide sequence ID" value="NZ_CP053841.1"/>
</dbReference>
<evidence type="ECO:0000256" key="2">
    <source>
        <dbReference type="ARBA" id="ARBA00008193"/>
    </source>
</evidence>
<dbReference type="OrthoDB" id="9791874at2"/>
<dbReference type="Proteomes" id="UP000240535">
    <property type="component" value="Unassembled WGS sequence"/>
</dbReference>
<feature type="domain" description="Glycine transporter" evidence="8">
    <location>
        <begin position="10"/>
        <end position="79"/>
    </location>
</feature>
<feature type="transmembrane region" description="Helical" evidence="7">
    <location>
        <begin position="62"/>
        <end position="81"/>
    </location>
</feature>
<feature type="transmembrane region" description="Helical" evidence="7">
    <location>
        <begin position="121"/>
        <end position="142"/>
    </location>
</feature>
<evidence type="ECO:0000313" key="10">
    <source>
        <dbReference type="Proteomes" id="UP000240535"/>
    </source>
</evidence>
<feature type="transmembrane region" description="Helical" evidence="7">
    <location>
        <begin position="178"/>
        <end position="197"/>
    </location>
</feature>
<evidence type="ECO:0000313" key="9">
    <source>
        <dbReference type="EMBL" id="PSM53036.1"/>
    </source>
</evidence>
<keyword evidence="10" id="KW-1185">Reference proteome</keyword>
<proteinExistence type="inferred from homology"/>
<comment type="subcellular location">
    <subcellularLocation>
        <location evidence="1">Cell membrane</location>
        <topology evidence="1">Multi-pass membrane protein</topology>
    </subcellularLocation>
</comment>
<evidence type="ECO:0000259" key="8">
    <source>
        <dbReference type="Pfam" id="PF03458"/>
    </source>
</evidence>
<dbReference type="PANTHER" id="PTHR30506">
    <property type="entry name" value="INNER MEMBRANE PROTEIN"/>
    <property type="match status" value="1"/>
</dbReference>
<dbReference type="EMBL" id="PDHH01000001">
    <property type="protein sequence ID" value="PSM53036.1"/>
    <property type="molecule type" value="Genomic_DNA"/>
</dbReference>
<feature type="transmembrane region" description="Helical" evidence="7">
    <location>
        <begin position="6"/>
        <end position="26"/>
    </location>
</feature>
<sequence length="205" mass="22766">MDDLAIFLIPEYIGIASASVSGFLFAAKRNCDWLGVFVSALLTALGGGFMRDTIVSRPLYSFTHYMPCTIVIIMLILSALFKLQRRSDIDKKFIYVATDAIDIVSFSIVGSIIALEYNLNIFGVAMIALCNGVGGGILRDILFNEVPWFLKTGLYGTISIVVGLCYFFMNYFGINSIIAILMLLVFGVVFRLLAYYMNWGLPKLK</sequence>
<dbReference type="AlphaFoldDB" id="A0A2P8R3G4"/>
<accession>A0A2P8R3G4</accession>
<feature type="transmembrane region" description="Helical" evidence="7">
    <location>
        <begin position="154"/>
        <end position="172"/>
    </location>
</feature>
<evidence type="ECO:0000256" key="7">
    <source>
        <dbReference type="SAM" id="Phobius"/>
    </source>
</evidence>
<reference evidence="10" key="1">
    <citation type="submission" date="2017-10" db="EMBL/GenBank/DDBJ databases">
        <title>Campylobacter species from seals.</title>
        <authorList>
            <person name="Gilbert M.J."/>
            <person name="Zomer A.L."/>
            <person name="Timmerman A.J."/>
            <person name="Duim B."/>
            <person name="Wagenaar J.A."/>
        </authorList>
    </citation>
    <scope>NUCLEOTIDE SEQUENCE [LARGE SCALE GENOMIC DNA]</scope>
    <source>
        <strain evidence="10">17S00004-5</strain>
    </source>
</reference>
<comment type="similarity">
    <text evidence="2">Belongs to the UPF0126 family.</text>
</comment>
<evidence type="ECO:0000256" key="3">
    <source>
        <dbReference type="ARBA" id="ARBA00022475"/>
    </source>
</evidence>
<evidence type="ECO:0000256" key="4">
    <source>
        <dbReference type="ARBA" id="ARBA00022692"/>
    </source>
</evidence>
<name>A0A2P8R3G4_9BACT</name>
<evidence type="ECO:0000256" key="6">
    <source>
        <dbReference type="ARBA" id="ARBA00023136"/>
    </source>
</evidence>
<protein>
    <recommendedName>
        <fullName evidence="8">Glycine transporter domain-containing protein</fullName>
    </recommendedName>
</protein>
<organism evidence="9 10">
    <name type="scientific">Campylobacter blaseri</name>
    <dbReference type="NCBI Taxonomy" id="2042961"/>
    <lineage>
        <taxon>Bacteria</taxon>
        <taxon>Pseudomonadati</taxon>
        <taxon>Campylobacterota</taxon>
        <taxon>Epsilonproteobacteria</taxon>
        <taxon>Campylobacterales</taxon>
        <taxon>Campylobacteraceae</taxon>
        <taxon>Campylobacter</taxon>
    </lineage>
</organism>
<dbReference type="Pfam" id="PF03458">
    <property type="entry name" value="Gly_transporter"/>
    <property type="match status" value="2"/>
</dbReference>
<feature type="transmembrane region" description="Helical" evidence="7">
    <location>
        <begin position="93"/>
        <end position="115"/>
    </location>
</feature>
<comment type="caution">
    <text evidence="9">The sequence shown here is derived from an EMBL/GenBank/DDBJ whole genome shotgun (WGS) entry which is preliminary data.</text>
</comment>
<evidence type="ECO:0000256" key="5">
    <source>
        <dbReference type="ARBA" id="ARBA00022989"/>
    </source>
</evidence>
<keyword evidence="5 7" id="KW-1133">Transmembrane helix</keyword>
<keyword evidence="4 7" id="KW-0812">Transmembrane</keyword>
<keyword evidence="6 7" id="KW-0472">Membrane</keyword>
<dbReference type="PANTHER" id="PTHR30506:SF3">
    <property type="entry name" value="UPF0126 INNER MEMBRANE PROTEIN YADS-RELATED"/>
    <property type="match status" value="1"/>
</dbReference>
<gene>
    <name evidence="9" type="ORF">CQ405_00330</name>
</gene>
<feature type="transmembrane region" description="Helical" evidence="7">
    <location>
        <begin position="33"/>
        <end position="50"/>
    </location>
</feature>
<dbReference type="InterPro" id="IPR005115">
    <property type="entry name" value="Gly_transporter"/>
</dbReference>
<feature type="domain" description="Glycine transporter" evidence="8">
    <location>
        <begin position="98"/>
        <end position="170"/>
    </location>
</feature>
<evidence type="ECO:0000256" key="1">
    <source>
        <dbReference type="ARBA" id="ARBA00004651"/>
    </source>
</evidence>
<keyword evidence="3" id="KW-1003">Cell membrane</keyword>